<keyword evidence="2" id="KW-1185">Reference proteome</keyword>
<protein>
    <submittedName>
        <fullName evidence="1">Uncharacterized protein</fullName>
    </submittedName>
</protein>
<comment type="caution">
    <text evidence="1">The sequence shown here is derived from an EMBL/GenBank/DDBJ whole genome shotgun (WGS) entry which is preliminary data.</text>
</comment>
<dbReference type="AlphaFoldDB" id="A0A6D2ID22"/>
<name>A0A6D2ID22_9BRAS</name>
<gene>
    <name evidence="1" type="ORF">MERR_LOCUS15168</name>
</gene>
<reference evidence="1" key="1">
    <citation type="submission" date="2020-01" db="EMBL/GenBank/DDBJ databases">
        <authorList>
            <person name="Mishra B."/>
        </authorList>
    </citation>
    <scope>NUCLEOTIDE SEQUENCE [LARGE SCALE GENOMIC DNA]</scope>
</reference>
<dbReference type="Proteomes" id="UP000467841">
    <property type="component" value="Unassembled WGS sequence"/>
</dbReference>
<accession>A0A6D2ID22</accession>
<proteinExistence type="predicted"/>
<evidence type="ECO:0000313" key="2">
    <source>
        <dbReference type="Proteomes" id="UP000467841"/>
    </source>
</evidence>
<organism evidence="1 2">
    <name type="scientific">Microthlaspi erraticum</name>
    <dbReference type="NCBI Taxonomy" id="1685480"/>
    <lineage>
        <taxon>Eukaryota</taxon>
        <taxon>Viridiplantae</taxon>
        <taxon>Streptophyta</taxon>
        <taxon>Embryophyta</taxon>
        <taxon>Tracheophyta</taxon>
        <taxon>Spermatophyta</taxon>
        <taxon>Magnoliopsida</taxon>
        <taxon>eudicotyledons</taxon>
        <taxon>Gunneridae</taxon>
        <taxon>Pentapetalae</taxon>
        <taxon>rosids</taxon>
        <taxon>malvids</taxon>
        <taxon>Brassicales</taxon>
        <taxon>Brassicaceae</taxon>
        <taxon>Coluteocarpeae</taxon>
        <taxon>Microthlaspi</taxon>
    </lineage>
</organism>
<dbReference type="EMBL" id="CACVBM020001063">
    <property type="protein sequence ID" value="CAA7027933.1"/>
    <property type="molecule type" value="Genomic_DNA"/>
</dbReference>
<evidence type="ECO:0000313" key="1">
    <source>
        <dbReference type="EMBL" id="CAA7027933.1"/>
    </source>
</evidence>
<sequence>MTDHADPLINSDHGRDKLERMSGVTRLVDDLWEVNAFLMCPKVAACTVIAEAIFVTASVATTWWGLCLKIHNKCRLLPDLGNLVHDCREGSLYAFVGPSDRKNRNIEISNGKSF</sequence>